<dbReference type="EMBL" id="FXBJ01000002">
    <property type="protein sequence ID" value="SMH30590.1"/>
    <property type="molecule type" value="Genomic_DNA"/>
</dbReference>
<evidence type="ECO:0000256" key="4">
    <source>
        <dbReference type="ARBA" id="ARBA00023143"/>
    </source>
</evidence>
<protein>
    <recommendedName>
        <fullName evidence="5">Flagellar hook-associated protein 2</fullName>
        <shortName evidence="5">HAP2</shortName>
    </recommendedName>
    <alternativeName>
        <fullName evidence="5">Flagellar cap protein</fullName>
    </alternativeName>
</protein>
<evidence type="ECO:0000259" key="6">
    <source>
        <dbReference type="Pfam" id="PF02465"/>
    </source>
</evidence>
<evidence type="ECO:0000313" key="8">
    <source>
        <dbReference type="EMBL" id="SMH30590.1"/>
    </source>
</evidence>
<proteinExistence type="inferred from homology"/>
<dbReference type="InterPro" id="IPR040026">
    <property type="entry name" value="FliD"/>
</dbReference>
<evidence type="ECO:0000256" key="2">
    <source>
        <dbReference type="ARBA" id="ARBA00011255"/>
    </source>
</evidence>
<dbReference type="InterPro" id="IPR003481">
    <property type="entry name" value="FliD_N"/>
</dbReference>
<dbReference type="PANTHER" id="PTHR30288">
    <property type="entry name" value="FLAGELLAR CAP/ASSEMBLY PROTEIN FLID"/>
    <property type="match status" value="1"/>
</dbReference>
<sequence length="483" mass="52578">MANDLSFMGSYSGIDMNTVDSLIQAESGKLVKFTNKQASLTTEKNAWKDINTRLSSLYEKLGSLQEEKTFQSRNTTSSDATKLAISAKENALLGDYSVEVKKLATSTTITSGKIPAAENKSIKDALDLSGDFTISNDEDSKAEPAKVTFSIDIKAEDSLKDVASKINEQTKASGIQAKIVDRQIILTDTKMGDRTFTVGGDLTEKLGFNKDSVLIENRPDSTTGQKSEIIVDGITITKDTNTIEDAIDGVTLTLKELSETGKSMTVTVKEDTAKTEKAIQDVVDQYNSILSFVGEQLSVGDPSAEKNKTGALVGDSSLMRLETGLRSLMTANVNNGSTSVKNMKDLGISVDREGKATLDTKKLKEALATNPTAVKNLFFAAEKVETDVEGEPLMTAEKENGMAQKMRSLINSYISDKTGIITNKSSTFDNEIKDISKSITSFNERLEKKRANYIAMFTRLDTVMMEAESQMAYLNSQFNPPSK</sequence>
<dbReference type="GO" id="GO:0009421">
    <property type="term" value="C:bacterial-type flagellum filament cap"/>
    <property type="evidence" value="ECO:0007669"/>
    <property type="project" value="InterPro"/>
</dbReference>
<dbReference type="Proteomes" id="UP000193435">
    <property type="component" value="Unassembled WGS sequence"/>
</dbReference>
<keyword evidence="8" id="KW-0969">Cilium</keyword>
<dbReference type="InterPro" id="IPR010810">
    <property type="entry name" value="Flagellin_hook_IN_motif"/>
</dbReference>
<comment type="function">
    <text evidence="5">Required for morphogenesis and for the elongation of the flagellar filament by facilitating polymerization of the flagellin monomers at the tip of growing filament. Forms a capping structure, which prevents flagellin subunits (transported through the central channel of the flagellum) from leaking out without polymerization at the distal end.</text>
</comment>
<evidence type="ECO:0000259" key="7">
    <source>
        <dbReference type="Pfam" id="PF07195"/>
    </source>
</evidence>
<evidence type="ECO:0000313" key="9">
    <source>
        <dbReference type="Proteomes" id="UP000193435"/>
    </source>
</evidence>
<dbReference type="AlphaFoldDB" id="A0A1X7N2F7"/>
<dbReference type="GO" id="GO:0071973">
    <property type="term" value="P:bacterial-type flagellum-dependent cell motility"/>
    <property type="evidence" value="ECO:0007669"/>
    <property type="project" value="TreeGrafter"/>
</dbReference>
<keyword evidence="4 5" id="KW-0975">Bacterial flagellum</keyword>
<dbReference type="GO" id="GO:0009424">
    <property type="term" value="C:bacterial-type flagellum hook"/>
    <property type="evidence" value="ECO:0007669"/>
    <property type="project" value="UniProtKB-UniRule"/>
</dbReference>
<dbReference type="Pfam" id="PF07195">
    <property type="entry name" value="FliD_C"/>
    <property type="match status" value="1"/>
</dbReference>
<dbReference type="Pfam" id="PF02465">
    <property type="entry name" value="FliD_N"/>
    <property type="match status" value="1"/>
</dbReference>
<keyword evidence="9" id="KW-1185">Reference proteome</keyword>
<comment type="subunit">
    <text evidence="2 5">Homopentamer.</text>
</comment>
<keyword evidence="8" id="KW-0282">Flagellum</keyword>
<reference evidence="8 9" key="1">
    <citation type="submission" date="2017-04" db="EMBL/GenBank/DDBJ databases">
        <authorList>
            <person name="Afonso C.L."/>
            <person name="Miller P.J."/>
            <person name="Scott M.A."/>
            <person name="Spackman E."/>
            <person name="Goraichik I."/>
            <person name="Dimitrov K.M."/>
            <person name="Suarez D.L."/>
            <person name="Swayne D.E."/>
        </authorList>
    </citation>
    <scope>NUCLEOTIDE SEQUENCE [LARGE SCALE GENOMIC DNA]</scope>
    <source>
        <strain evidence="8 9">LMG26642</strain>
    </source>
</reference>
<dbReference type="STRING" id="1073423.SAMN04488700_1191"/>
<comment type="similarity">
    <text evidence="1 5">Belongs to the FliD family.</text>
</comment>
<dbReference type="GO" id="GO:0007155">
    <property type="term" value="P:cell adhesion"/>
    <property type="evidence" value="ECO:0007669"/>
    <property type="project" value="InterPro"/>
</dbReference>
<dbReference type="RefSeq" id="WP_085559375.1">
    <property type="nucleotide sequence ID" value="NZ_FOAH01000001.1"/>
</dbReference>
<organism evidence="8 9">
    <name type="scientific">Carnobacterium iners</name>
    <dbReference type="NCBI Taxonomy" id="1073423"/>
    <lineage>
        <taxon>Bacteria</taxon>
        <taxon>Bacillati</taxon>
        <taxon>Bacillota</taxon>
        <taxon>Bacilli</taxon>
        <taxon>Lactobacillales</taxon>
        <taxon>Carnobacteriaceae</taxon>
        <taxon>Carnobacterium</taxon>
    </lineage>
</organism>
<keyword evidence="5" id="KW-0964">Secreted</keyword>
<evidence type="ECO:0000256" key="5">
    <source>
        <dbReference type="RuleBase" id="RU362066"/>
    </source>
</evidence>
<evidence type="ECO:0000256" key="3">
    <source>
        <dbReference type="ARBA" id="ARBA00023054"/>
    </source>
</evidence>
<dbReference type="PANTHER" id="PTHR30288:SF0">
    <property type="entry name" value="FLAGELLAR HOOK-ASSOCIATED PROTEIN 2"/>
    <property type="match status" value="1"/>
</dbReference>
<dbReference type="InterPro" id="IPR010809">
    <property type="entry name" value="FliD_C"/>
</dbReference>
<dbReference type="Pfam" id="PF07196">
    <property type="entry name" value="Flagellin_IN"/>
    <property type="match status" value="1"/>
</dbReference>
<dbReference type="GO" id="GO:0005576">
    <property type="term" value="C:extracellular region"/>
    <property type="evidence" value="ECO:0007669"/>
    <property type="project" value="UniProtKB-SubCell"/>
</dbReference>
<evidence type="ECO:0000256" key="1">
    <source>
        <dbReference type="ARBA" id="ARBA00009764"/>
    </source>
</evidence>
<comment type="subcellular location">
    <subcellularLocation>
        <location evidence="5">Secreted</location>
    </subcellularLocation>
    <subcellularLocation>
        <location evidence="5">Bacterial flagellum</location>
    </subcellularLocation>
</comment>
<keyword evidence="8" id="KW-0966">Cell projection</keyword>
<gene>
    <name evidence="8" type="ORF">SAMN04488700_1191</name>
</gene>
<keyword evidence="3" id="KW-0175">Coiled coil</keyword>
<accession>A0A1X7N2F7</accession>
<feature type="domain" description="Flagellar hook-associated protein 2 N-terminal" evidence="6">
    <location>
        <begin position="12"/>
        <end position="106"/>
    </location>
</feature>
<dbReference type="OrthoDB" id="9776025at2"/>
<feature type="domain" description="Flagellar hook-associated protein 2 C-terminal" evidence="7">
    <location>
        <begin position="224"/>
        <end position="466"/>
    </location>
</feature>
<name>A0A1X7N2F7_9LACT</name>